<dbReference type="EMBL" id="OX596085">
    <property type="protein sequence ID" value="CAM9336657.1"/>
    <property type="molecule type" value="Genomic_DNA"/>
</dbReference>
<gene>
    <name evidence="1" type="ORF">MRATA1EN22A_LOCUS1142</name>
</gene>
<organism evidence="1 2">
    <name type="scientific">Rangifer tarandus platyrhynchus</name>
    <name type="common">Svalbard reindeer</name>
    <dbReference type="NCBI Taxonomy" id="3082113"/>
    <lineage>
        <taxon>Eukaryota</taxon>
        <taxon>Metazoa</taxon>
        <taxon>Chordata</taxon>
        <taxon>Craniata</taxon>
        <taxon>Vertebrata</taxon>
        <taxon>Euteleostomi</taxon>
        <taxon>Mammalia</taxon>
        <taxon>Eutheria</taxon>
        <taxon>Laurasiatheria</taxon>
        <taxon>Artiodactyla</taxon>
        <taxon>Ruminantia</taxon>
        <taxon>Pecora</taxon>
        <taxon>Cervidae</taxon>
        <taxon>Odocoileinae</taxon>
        <taxon>Rangifer</taxon>
    </lineage>
</organism>
<evidence type="ECO:0000313" key="1">
    <source>
        <dbReference type="EMBL" id="CAM9336657.1"/>
    </source>
</evidence>
<reference evidence="1" key="1">
    <citation type="submission" date="2023-05" db="EMBL/GenBank/DDBJ databases">
        <authorList>
            <consortium name="ELIXIR-Norway"/>
        </authorList>
    </citation>
    <scope>NUCLEOTIDE SEQUENCE</scope>
</reference>
<reference evidence="1" key="2">
    <citation type="submission" date="2025-03" db="EMBL/GenBank/DDBJ databases">
        <authorList>
            <consortium name="ELIXIR-Norway"/>
            <consortium name="Elixir Norway"/>
        </authorList>
    </citation>
    <scope>NUCLEOTIDE SEQUENCE</scope>
</reference>
<proteinExistence type="predicted"/>
<dbReference type="Proteomes" id="UP001162501">
    <property type="component" value="Chromosome 1"/>
</dbReference>
<name>A0AC59Y2Y3_RANTA</name>
<sequence>MVSLHADGSPSSCRGPCGESPLLRGPGPEAVVQSSWHGPIFHVKMQAGSGRVFGQVSSGLRGPTKWGPRSLSSLIHLNNPPGTWLHPWGSLSHFSLFGTYWFNFTNTPTFLPPSAPLQSRCPHSPLPTRAVCSLAHSAHQPHNPGSQSELYIPQ</sequence>
<evidence type="ECO:0000313" key="2">
    <source>
        <dbReference type="Proteomes" id="UP001162501"/>
    </source>
</evidence>
<protein>
    <submittedName>
        <fullName evidence="1">Uncharacterized protein</fullName>
    </submittedName>
</protein>
<accession>A0AC59Y2Y3</accession>